<dbReference type="Proteomes" id="UP000663842">
    <property type="component" value="Unassembled WGS sequence"/>
</dbReference>
<proteinExistence type="predicted"/>
<reference evidence="1" key="1">
    <citation type="submission" date="2021-02" db="EMBL/GenBank/DDBJ databases">
        <authorList>
            <person name="Nowell W R."/>
        </authorList>
    </citation>
    <scope>NUCLEOTIDE SEQUENCE</scope>
</reference>
<evidence type="ECO:0000313" key="5">
    <source>
        <dbReference type="Proteomes" id="UP000663887"/>
    </source>
</evidence>
<dbReference type="InterPro" id="IPR009057">
    <property type="entry name" value="Homeodomain-like_sf"/>
</dbReference>
<evidence type="ECO:0000313" key="1">
    <source>
        <dbReference type="EMBL" id="CAF2031238.1"/>
    </source>
</evidence>
<dbReference type="SUPFAM" id="SSF46689">
    <property type="entry name" value="Homeodomain-like"/>
    <property type="match status" value="1"/>
</dbReference>
<dbReference type="AlphaFoldDB" id="A0A816NHW2"/>
<name>A0A816NHW2_9BILA</name>
<protein>
    <recommendedName>
        <fullName evidence="6">HTH psq-type domain-containing protein</fullName>
    </recommendedName>
</protein>
<dbReference type="EMBL" id="CAJOBF010003094">
    <property type="protein sequence ID" value="CAF4073659.1"/>
    <property type="molecule type" value="Genomic_DNA"/>
</dbReference>
<sequence length="75" mass="8637">MVRNYIRKRNSSTYNEKELLDAIEKIRSDEWTYKEASQKTKISSGTLSARITRGSSNQLGHPTALTLTEEEYLVK</sequence>
<dbReference type="EMBL" id="CAJOBG010017843">
    <property type="protein sequence ID" value="CAF4312975.1"/>
    <property type="molecule type" value="Genomic_DNA"/>
</dbReference>
<accession>A0A816NHW2</accession>
<dbReference type="Proteomes" id="UP000663887">
    <property type="component" value="Unassembled WGS sequence"/>
</dbReference>
<comment type="caution">
    <text evidence="1">The sequence shown here is derived from an EMBL/GenBank/DDBJ whole genome shotgun (WGS) entry which is preliminary data.</text>
</comment>
<dbReference type="Proteomes" id="UP000663866">
    <property type="component" value="Unassembled WGS sequence"/>
</dbReference>
<keyword evidence="4" id="KW-1185">Reference proteome</keyword>
<dbReference type="EMBL" id="CAJNRG010001261">
    <property type="protein sequence ID" value="CAF2031238.1"/>
    <property type="molecule type" value="Genomic_DNA"/>
</dbReference>
<evidence type="ECO:0000313" key="2">
    <source>
        <dbReference type="EMBL" id="CAF4073659.1"/>
    </source>
</evidence>
<evidence type="ECO:0000313" key="4">
    <source>
        <dbReference type="Proteomes" id="UP000663866"/>
    </source>
</evidence>
<evidence type="ECO:0000313" key="3">
    <source>
        <dbReference type="EMBL" id="CAF4312975.1"/>
    </source>
</evidence>
<organism evidence="1 5">
    <name type="scientific">Rotaria magnacalcarata</name>
    <dbReference type="NCBI Taxonomy" id="392030"/>
    <lineage>
        <taxon>Eukaryota</taxon>
        <taxon>Metazoa</taxon>
        <taxon>Spiralia</taxon>
        <taxon>Gnathifera</taxon>
        <taxon>Rotifera</taxon>
        <taxon>Eurotatoria</taxon>
        <taxon>Bdelloidea</taxon>
        <taxon>Philodinida</taxon>
        <taxon>Philodinidae</taxon>
        <taxon>Rotaria</taxon>
    </lineage>
</organism>
<evidence type="ECO:0008006" key="6">
    <source>
        <dbReference type="Google" id="ProtNLM"/>
    </source>
</evidence>
<gene>
    <name evidence="3" type="ORF">OVN521_LOCUS31708</name>
    <name evidence="2" type="ORF">UXM345_LOCUS20605</name>
    <name evidence="1" type="ORF">XDN619_LOCUS5081</name>
</gene>